<sequence length="70" mass="7543">MPLYDFACARCGRRFEALVNRWDDPAPQCPACGAAGARRLLSTFAVAGRARPEPGPCGAGDCVCRSRRDE</sequence>
<dbReference type="InterPro" id="IPR013429">
    <property type="entry name" value="Regulatory_FmdB_Zinc_ribbon"/>
</dbReference>
<proteinExistence type="predicted"/>
<feature type="domain" description="Putative regulatory protein FmdB zinc ribbon" evidence="1">
    <location>
        <begin position="1"/>
        <end position="42"/>
    </location>
</feature>
<dbReference type="Pfam" id="PF09723">
    <property type="entry name" value="Zn_ribbon_8"/>
    <property type="match status" value="1"/>
</dbReference>
<evidence type="ECO:0000313" key="2">
    <source>
        <dbReference type="EMBL" id="HGZ42827.1"/>
    </source>
</evidence>
<organism evidence="2">
    <name type="scientific">Eiseniibacteriota bacterium</name>
    <dbReference type="NCBI Taxonomy" id="2212470"/>
    <lineage>
        <taxon>Bacteria</taxon>
        <taxon>Candidatus Eiseniibacteriota</taxon>
    </lineage>
</organism>
<accession>A0A832I0M3</accession>
<evidence type="ECO:0000259" key="1">
    <source>
        <dbReference type="SMART" id="SM00834"/>
    </source>
</evidence>
<protein>
    <submittedName>
        <fullName evidence="2">Zinc ribbon domain-containing protein</fullName>
    </submittedName>
</protein>
<gene>
    <name evidence="2" type="ORF">ENR23_05260</name>
</gene>
<dbReference type="EMBL" id="DSQF01000012">
    <property type="protein sequence ID" value="HGZ42827.1"/>
    <property type="molecule type" value="Genomic_DNA"/>
</dbReference>
<name>A0A832I0M3_UNCEI</name>
<dbReference type="AlphaFoldDB" id="A0A832I0M3"/>
<dbReference type="SMART" id="SM00834">
    <property type="entry name" value="CxxC_CXXC_SSSS"/>
    <property type="match status" value="1"/>
</dbReference>
<reference evidence="2" key="1">
    <citation type="journal article" date="2020" name="mSystems">
        <title>Genome- and Community-Level Interaction Insights into Carbon Utilization and Element Cycling Functions of Hydrothermarchaeota in Hydrothermal Sediment.</title>
        <authorList>
            <person name="Zhou Z."/>
            <person name="Liu Y."/>
            <person name="Xu W."/>
            <person name="Pan J."/>
            <person name="Luo Z.H."/>
            <person name="Li M."/>
        </authorList>
    </citation>
    <scope>NUCLEOTIDE SEQUENCE [LARGE SCALE GENOMIC DNA]</scope>
    <source>
        <strain evidence="2">SpSt-381</strain>
    </source>
</reference>
<dbReference type="NCBIfam" id="TIGR02605">
    <property type="entry name" value="CxxC_CxxC_SSSS"/>
    <property type="match status" value="1"/>
</dbReference>
<comment type="caution">
    <text evidence="2">The sequence shown here is derived from an EMBL/GenBank/DDBJ whole genome shotgun (WGS) entry which is preliminary data.</text>
</comment>